<keyword evidence="2" id="KW-1185">Reference proteome</keyword>
<dbReference type="AlphaFoldDB" id="A0A0R3U8B5"/>
<accession>A0A0R3U8B5</accession>
<organism evidence="1 2">
    <name type="scientific">Mesocestoides corti</name>
    <name type="common">Flatworm</name>
    <dbReference type="NCBI Taxonomy" id="53468"/>
    <lineage>
        <taxon>Eukaryota</taxon>
        <taxon>Metazoa</taxon>
        <taxon>Spiralia</taxon>
        <taxon>Lophotrochozoa</taxon>
        <taxon>Platyhelminthes</taxon>
        <taxon>Cestoda</taxon>
        <taxon>Eucestoda</taxon>
        <taxon>Cyclophyllidea</taxon>
        <taxon>Mesocestoididae</taxon>
        <taxon>Mesocestoides</taxon>
    </lineage>
</organism>
<reference evidence="1 2" key="1">
    <citation type="submission" date="2018-10" db="EMBL/GenBank/DDBJ databases">
        <authorList>
            <consortium name="Pathogen Informatics"/>
        </authorList>
    </citation>
    <scope>NUCLEOTIDE SEQUENCE [LARGE SCALE GENOMIC DNA]</scope>
</reference>
<protein>
    <submittedName>
        <fullName evidence="1">Uncharacterized protein</fullName>
    </submittedName>
</protein>
<feature type="non-terminal residue" evidence="1">
    <location>
        <position position="359"/>
    </location>
</feature>
<gene>
    <name evidence="1" type="ORF">MCOS_LOCUS3111</name>
</gene>
<proteinExistence type="predicted"/>
<evidence type="ECO:0000313" key="2">
    <source>
        <dbReference type="Proteomes" id="UP000267029"/>
    </source>
</evidence>
<dbReference type="EMBL" id="UXSR01000631">
    <property type="protein sequence ID" value="VDD77108.1"/>
    <property type="molecule type" value="Genomic_DNA"/>
</dbReference>
<name>A0A0R3U8B5_MESCO</name>
<dbReference type="Proteomes" id="UP000267029">
    <property type="component" value="Unassembled WGS sequence"/>
</dbReference>
<sequence>MRSRWNLGCLVLGVVIATVLICRTLYLHPQTEVLEEPNIFLQAPNEESVKRKILSLVDQSYLPSDYHNVDIIRPNDNTTLLLIELDRSEFIQAPSNWCHTDGDRKVIGREVDILTCFPEIPFYNEFYIKESLRLIRNEFRSMEIRFVIAYGSLLGSLRYHGRVPYEANFDLIVHREDRERALQVFLKLAADRESRMRIFDLSPANMTATVGLACARGTKWMKPETWKKLKRNMSFREGIPTGHKMTTYFEVMGSCETYVDIHASADTDVLLDGLGDQAPMYRPLEGTLFRVPDGGREFLEMVAGSSLGMCLPRTQNVKHMSLHPLPDKCQHLSVSCSELDFMYPRLTEFTGENDTATYE</sequence>
<dbReference type="OrthoDB" id="6280608at2759"/>
<evidence type="ECO:0000313" key="1">
    <source>
        <dbReference type="EMBL" id="VDD77108.1"/>
    </source>
</evidence>